<proteinExistence type="predicted"/>
<protein>
    <submittedName>
        <fullName evidence="1">Uncharacterized protein</fullName>
    </submittedName>
</protein>
<evidence type="ECO:0000313" key="1">
    <source>
        <dbReference type="EMBL" id="JAD41635.1"/>
    </source>
</evidence>
<organism evidence="1">
    <name type="scientific">Arundo donax</name>
    <name type="common">Giant reed</name>
    <name type="synonym">Donax arundinaceus</name>
    <dbReference type="NCBI Taxonomy" id="35708"/>
    <lineage>
        <taxon>Eukaryota</taxon>
        <taxon>Viridiplantae</taxon>
        <taxon>Streptophyta</taxon>
        <taxon>Embryophyta</taxon>
        <taxon>Tracheophyta</taxon>
        <taxon>Spermatophyta</taxon>
        <taxon>Magnoliopsida</taxon>
        <taxon>Liliopsida</taxon>
        <taxon>Poales</taxon>
        <taxon>Poaceae</taxon>
        <taxon>PACMAD clade</taxon>
        <taxon>Arundinoideae</taxon>
        <taxon>Arundineae</taxon>
        <taxon>Arundo</taxon>
    </lineage>
</organism>
<accession>A0A0A8ZY17</accession>
<dbReference type="AlphaFoldDB" id="A0A0A8ZY17"/>
<reference evidence="1" key="2">
    <citation type="journal article" date="2015" name="Data Brief">
        <title>Shoot transcriptome of the giant reed, Arundo donax.</title>
        <authorList>
            <person name="Barrero R.A."/>
            <person name="Guerrero F.D."/>
            <person name="Moolhuijzen P."/>
            <person name="Goolsby J.A."/>
            <person name="Tidwell J."/>
            <person name="Bellgard S.E."/>
            <person name="Bellgard M.I."/>
        </authorList>
    </citation>
    <scope>NUCLEOTIDE SEQUENCE</scope>
    <source>
        <tissue evidence="1">Shoot tissue taken approximately 20 cm above the soil surface</tissue>
    </source>
</reference>
<dbReference type="EMBL" id="GBRH01256260">
    <property type="protein sequence ID" value="JAD41635.1"/>
    <property type="molecule type" value="Transcribed_RNA"/>
</dbReference>
<name>A0A0A8ZY17_ARUDO</name>
<reference evidence="1" key="1">
    <citation type="submission" date="2014-09" db="EMBL/GenBank/DDBJ databases">
        <authorList>
            <person name="Magalhaes I.L.F."/>
            <person name="Oliveira U."/>
            <person name="Santos F.R."/>
            <person name="Vidigal T.H.D.A."/>
            <person name="Brescovit A.D."/>
            <person name="Santos A.J."/>
        </authorList>
    </citation>
    <scope>NUCLEOTIDE SEQUENCE</scope>
    <source>
        <tissue evidence="1">Shoot tissue taken approximately 20 cm above the soil surface</tissue>
    </source>
</reference>
<sequence>MNEVYCHICYPCVCLILKSQNSCDCYCLANFGT</sequence>